<accession>A0AC61RR37</accession>
<keyword evidence="2" id="KW-1185">Reference proteome</keyword>
<protein>
    <submittedName>
        <fullName evidence="1">Uncharacterized protein</fullName>
    </submittedName>
</protein>
<evidence type="ECO:0000313" key="1">
    <source>
        <dbReference type="EMBL" id="TGY90988.1"/>
    </source>
</evidence>
<gene>
    <name evidence="1" type="ORF">E5329_23390</name>
</gene>
<evidence type="ECO:0000313" key="2">
    <source>
        <dbReference type="Proteomes" id="UP000304953"/>
    </source>
</evidence>
<dbReference type="EMBL" id="SRYA01000075">
    <property type="protein sequence ID" value="TGY90988.1"/>
    <property type="molecule type" value="Genomic_DNA"/>
</dbReference>
<dbReference type="Proteomes" id="UP000304953">
    <property type="component" value="Unassembled WGS sequence"/>
</dbReference>
<comment type="caution">
    <text evidence="1">The sequence shown here is derived from an EMBL/GenBank/DDBJ whole genome shotgun (WGS) entry which is preliminary data.</text>
</comment>
<sequence length="219" mass="24701">MNKEINDLVGTDYIFHILQSDNISEVRIFVLGPEGTNISQAAHKWAMHCGISKKVNIILCDTPEQEVEAAVQVREEGVIPIFALCAVYYNLCKVFFRNLDSYIFLHHYYMQLDNMQLASKKYTKHTLKDNASVAAHYSPSILLEATDYVIKDTSSNSAAARLCAEGEVDACITTETACKLYDLNTIKEFGSPNMLFTFGTTKFGIDEISKTLEKMKMER</sequence>
<organism evidence="1 2">
    <name type="scientific">Petralouisia muris</name>
    <dbReference type="NCBI Taxonomy" id="3032872"/>
    <lineage>
        <taxon>Bacteria</taxon>
        <taxon>Bacillati</taxon>
        <taxon>Bacillota</taxon>
        <taxon>Clostridia</taxon>
        <taxon>Lachnospirales</taxon>
        <taxon>Lachnospiraceae</taxon>
        <taxon>Petralouisia</taxon>
    </lineage>
</organism>
<reference evidence="1" key="1">
    <citation type="submission" date="2019-04" db="EMBL/GenBank/DDBJ databases">
        <title>Microbes associate with the intestines of laboratory mice.</title>
        <authorList>
            <person name="Navarre W."/>
            <person name="Wong E."/>
            <person name="Huang K."/>
            <person name="Tropini C."/>
            <person name="Ng K."/>
            <person name="Yu B."/>
        </authorList>
    </citation>
    <scope>NUCLEOTIDE SEQUENCE</scope>
    <source>
        <strain evidence="1">NM01_1-7b</strain>
    </source>
</reference>
<proteinExistence type="predicted"/>
<name>A0AC61RR37_9FIRM</name>